<reference evidence="7 8" key="1">
    <citation type="journal article" date="2023" name="Cell">
        <title>Genetic manipulation of Patescibacteria provides mechanistic insights into microbial dark matter and the epibiotic lifestyle.</title>
        <authorList>
            <person name="Wang Y."/>
            <person name="Gallagher L.A."/>
            <person name="Andrade P.A."/>
            <person name="Liu A."/>
            <person name="Humphreys I.R."/>
            <person name="Turkarslan S."/>
            <person name="Cutler K.J."/>
            <person name="Arrieta-Ortiz M.L."/>
            <person name="Li Y."/>
            <person name="Radey M.C."/>
            <person name="McLean J.S."/>
            <person name="Cong Q."/>
            <person name="Baker D."/>
            <person name="Baliga N.S."/>
            <person name="Peterson S.B."/>
            <person name="Mougous J.D."/>
        </authorList>
    </citation>
    <scope>NUCLEOTIDE SEQUENCE [LARGE SCALE GENOMIC DNA]</scope>
    <source>
        <strain evidence="7 8">ML1</strain>
    </source>
</reference>
<evidence type="ECO:0000256" key="2">
    <source>
        <dbReference type="ARBA" id="ARBA00022692"/>
    </source>
</evidence>
<dbReference type="InterPro" id="IPR051328">
    <property type="entry name" value="T7SS_ABC-Transporter"/>
</dbReference>
<evidence type="ECO:0000313" key="8">
    <source>
        <dbReference type="Proteomes" id="UP001177295"/>
    </source>
</evidence>
<feature type="transmembrane region" description="Helical" evidence="5">
    <location>
        <begin position="575"/>
        <end position="598"/>
    </location>
</feature>
<dbReference type="Pfam" id="PF12698">
    <property type="entry name" value="ABC2_membrane_3"/>
    <property type="match status" value="2"/>
</dbReference>
<organism evidence="7 8">
    <name type="scientific">Candidatus Southlakia epibionticum</name>
    <dbReference type="NCBI Taxonomy" id="3043284"/>
    <lineage>
        <taxon>Bacteria</taxon>
        <taxon>Candidatus Saccharimonadota</taxon>
        <taxon>Candidatus Saccharimonadia</taxon>
        <taxon>Candidatus Saccharimonadales</taxon>
        <taxon>Candidatus Saccharimonadaceae</taxon>
        <taxon>Candidatus Southlakia</taxon>
    </lineage>
</organism>
<dbReference type="Gene3D" id="3.40.1710.10">
    <property type="entry name" value="abc type-2 transporter like domain"/>
    <property type="match status" value="1"/>
</dbReference>
<dbReference type="PANTHER" id="PTHR43077:SF5">
    <property type="entry name" value="PHAGE INFECTION PROTEIN"/>
    <property type="match status" value="1"/>
</dbReference>
<evidence type="ECO:0000256" key="4">
    <source>
        <dbReference type="ARBA" id="ARBA00023136"/>
    </source>
</evidence>
<evidence type="ECO:0000256" key="5">
    <source>
        <dbReference type="SAM" id="Phobius"/>
    </source>
</evidence>
<dbReference type="NCBIfam" id="TIGR03062">
    <property type="entry name" value="pip_yhgE_Cterm"/>
    <property type="match status" value="1"/>
</dbReference>
<feature type="transmembrane region" description="Helical" evidence="5">
    <location>
        <begin position="29"/>
        <end position="52"/>
    </location>
</feature>
<keyword evidence="4 5" id="KW-0472">Membrane</keyword>
<feature type="transmembrane region" description="Helical" evidence="5">
    <location>
        <begin position="535"/>
        <end position="554"/>
    </location>
</feature>
<protein>
    <submittedName>
        <fullName evidence="7">YhgE/Pip domain-containing protein</fullName>
    </submittedName>
</protein>
<evidence type="ECO:0000256" key="1">
    <source>
        <dbReference type="ARBA" id="ARBA00004141"/>
    </source>
</evidence>
<proteinExistence type="predicted"/>
<evidence type="ECO:0000259" key="6">
    <source>
        <dbReference type="Pfam" id="PF12698"/>
    </source>
</evidence>
<feature type="transmembrane region" description="Helical" evidence="5">
    <location>
        <begin position="686"/>
        <end position="709"/>
    </location>
</feature>
<keyword evidence="2 5" id="KW-0812">Transmembrane</keyword>
<evidence type="ECO:0000313" key="7">
    <source>
        <dbReference type="EMBL" id="WIO46393.1"/>
    </source>
</evidence>
<dbReference type="EMBL" id="CP124550">
    <property type="protein sequence ID" value="WIO46393.1"/>
    <property type="molecule type" value="Genomic_DNA"/>
</dbReference>
<dbReference type="NCBIfam" id="TIGR03061">
    <property type="entry name" value="pip_yhgE_Nterm"/>
    <property type="match status" value="1"/>
</dbReference>
<accession>A0ABY8WW04</accession>
<keyword evidence="3 5" id="KW-1133">Transmembrane helix</keyword>
<dbReference type="PANTHER" id="PTHR43077">
    <property type="entry name" value="TRANSPORT PERMEASE YVFS-RELATED"/>
    <property type="match status" value="1"/>
</dbReference>
<evidence type="ECO:0000256" key="3">
    <source>
        <dbReference type="ARBA" id="ARBA00022989"/>
    </source>
</evidence>
<dbReference type="Proteomes" id="UP001177295">
    <property type="component" value="Chromosome"/>
</dbReference>
<feature type="transmembrane region" description="Helical" evidence="5">
    <location>
        <begin position="604"/>
        <end position="626"/>
    </location>
</feature>
<feature type="domain" description="ABC-2 type transporter transmembrane" evidence="6">
    <location>
        <begin position="417"/>
        <end position="705"/>
    </location>
</feature>
<feature type="domain" description="ABC-2 type transporter transmembrane" evidence="6">
    <location>
        <begin position="37"/>
        <end position="164"/>
    </location>
</feature>
<dbReference type="InterPro" id="IPR017500">
    <property type="entry name" value="Phage_infect_YhgE_N"/>
</dbReference>
<sequence>MTEKIKAKLRDRRDAVRAEWANLRHNRMLLISCIALSIIPILYGGFFLGSVWDPYGSTEHLPVAVVNEDQGAVLNGNFVQIGQQTVDNLKHNHSMKWEFVSADEATKGLNDGAYYMRITIPRDFSAKAATVTTSSPQQSVVEYTTTPSRNFVGSVISNQAAQQVVRSVSAKVSTAYVSAVMAQVGELGTGLSQASAGAAALHGGSDRLAGGLAVYTRGVGQLSAGADSLQNGLSQLHTGSVALTDGLLQLQKRLPAKNQVDQLIAGTKQVQNGMNTLAVQVSANNPEAVKLAAEITKESQMLTSNLTQLSVTLAPLDPAQCPVYITNSAASFSKVECKLAALKQRVAAVGVGAAAEVDSVAADVVALQSRQGELVKSAAESGARLKTHLENLQFTITKQQQALRAGVSTLNTGVNTLSPNLVSALNGYTTLSRGSVQLSNGAAVLMQGLADARSGSSRLSSGVKQLTANSGALTDGSAQLASATSELSGKLAKAANQLALQPIGDQTVRQIVSPVAANHHVQGDVPNYGNALSPYVLSLGLFVGALAFCVIYPIRGFYSTPKNARSWWLAKISVLALESVAQALVLDAVMVFGLGLHVAHPAQFVGLSIVTSLTFMSIVALLAIALDNVGRFLAMLLLVLQLGSAEGVFPISLSPALFQAINPFVPMTYSIRAFREAISGGLGQDMFWRSISILTIFLVAANILLVVFLRCHGMKHFRHEATQAS</sequence>
<feature type="transmembrane region" description="Helical" evidence="5">
    <location>
        <begin position="633"/>
        <end position="658"/>
    </location>
</feature>
<name>A0ABY8WW04_9BACT</name>
<keyword evidence="8" id="KW-1185">Reference proteome</keyword>
<comment type="subcellular location">
    <subcellularLocation>
        <location evidence="1">Membrane</location>
        <topology evidence="1">Multi-pass membrane protein</topology>
    </subcellularLocation>
</comment>
<dbReference type="InterPro" id="IPR013525">
    <property type="entry name" value="ABC2_TM"/>
</dbReference>
<gene>
    <name evidence="7" type="ORF">SEML1_0796</name>
</gene>
<dbReference type="InterPro" id="IPR017501">
    <property type="entry name" value="Phage_infect_YhgE_C"/>
</dbReference>